<evidence type="ECO:0000259" key="11">
    <source>
        <dbReference type="Pfam" id="PF13393"/>
    </source>
</evidence>
<feature type="binding site" evidence="10">
    <location>
        <begin position="261"/>
        <end position="262"/>
    </location>
    <ligand>
        <name>L-histidine</name>
        <dbReference type="ChEBI" id="CHEBI:57595"/>
    </ligand>
</feature>
<dbReference type="STRING" id="1348624.GCA_001591545_00310"/>
<evidence type="ECO:0000256" key="7">
    <source>
        <dbReference type="ARBA" id="ARBA00023102"/>
    </source>
</evidence>
<dbReference type="Gene3D" id="3.30.930.10">
    <property type="entry name" value="Bira Bifunctional Protein, Domain 2"/>
    <property type="match status" value="1"/>
</dbReference>
<dbReference type="InterPro" id="IPR041715">
    <property type="entry name" value="HisRS-like_core"/>
</dbReference>
<dbReference type="SUPFAM" id="SSF55681">
    <property type="entry name" value="Class II aaRS and biotin synthetases"/>
    <property type="match status" value="1"/>
</dbReference>
<dbReference type="InterPro" id="IPR004516">
    <property type="entry name" value="HisRS/HisZ"/>
</dbReference>
<keyword evidence="5 9" id="KW-0963">Cytoplasm</keyword>
<dbReference type="RefSeq" id="WP_066136527.1">
    <property type="nucleotide sequence ID" value="NZ_CBCSGM010000001.1"/>
</dbReference>
<sequence length="374" mass="42622">MFLPTGSRDELGAAVSSRFRVIEKFRRVATLRGYNEIATPVIEYASTFTNEYVDMKLQNMMKWFNAEGEIEVLRPDWTIAIARALSNQEKLPQKWAYAGSVFKQNMPGVEYHQAGVEMIHMPELMGESESLLMAQSFLKEVGTDACVIELGHAGIYEKLAEELKLSKHNSERLRVAMHDKKKDEVFQIAIANGDKAQANELASLVDAFGQKGIITEYEKRWEDKPELLAMLQHMKKLVLIIEESGNEEILVDLGRVKNLPYYSGIMFRGFLKESGTVCFSGGRYDRLYDQFNEKVSAVGLAFEVDALAEHIQLNNQHRKICIIASEKSLVFAEQIRDRFKDYIVDVQPANAQLDGYDKIFEIKKINGEFEVVEK</sequence>
<keyword evidence="6 9" id="KW-0028">Amino-acid biosynthesis</keyword>
<dbReference type="EMBL" id="LS483476">
    <property type="protein sequence ID" value="SQI54042.1"/>
    <property type="molecule type" value="Genomic_DNA"/>
</dbReference>
<comment type="subcellular location">
    <subcellularLocation>
        <location evidence="1 9">Cytoplasm</location>
    </subcellularLocation>
</comment>
<comment type="function">
    <text evidence="8 9">Required for the first step of histidine biosynthesis. May allow the feedback regulation of ATP phosphoribosyltransferase activity by histidine.</text>
</comment>
<evidence type="ECO:0000256" key="5">
    <source>
        <dbReference type="ARBA" id="ARBA00022490"/>
    </source>
</evidence>
<dbReference type="PANTHER" id="PTHR43707:SF6">
    <property type="entry name" value="ATP PHOSPHORIBOSYLTRANSFERASE REGULATORY SUBUNIT"/>
    <property type="match status" value="1"/>
</dbReference>
<dbReference type="GO" id="GO:0004821">
    <property type="term" value="F:histidine-tRNA ligase activity"/>
    <property type="evidence" value="ECO:0007669"/>
    <property type="project" value="TreeGrafter"/>
</dbReference>
<evidence type="ECO:0000256" key="4">
    <source>
        <dbReference type="ARBA" id="ARBA00020397"/>
    </source>
</evidence>
<evidence type="ECO:0000313" key="13">
    <source>
        <dbReference type="Proteomes" id="UP000249134"/>
    </source>
</evidence>
<feature type="domain" description="Class II Histidinyl-tRNA synthetase (HisRS)-like catalytic core" evidence="11">
    <location>
        <begin position="8"/>
        <end position="307"/>
    </location>
</feature>
<dbReference type="PIRSF" id="PIRSF001549">
    <property type="entry name" value="His-tRNA_synth"/>
    <property type="match status" value="1"/>
</dbReference>
<keyword evidence="7 9" id="KW-0368">Histidine biosynthesis</keyword>
<dbReference type="Pfam" id="PF13393">
    <property type="entry name" value="tRNA-synt_His"/>
    <property type="match status" value="1"/>
</dbReference>
<dbReference type="KEGG" id="blen:NCTC4824_01216"/>
<evidence type="ECO:0000256" key="1">
    <source>
        <dbReference type="ARBA" id="ARBA00004496"/>
    </source>
</evidence>
<evidence type="ECO:0000256" key="10">
    <source>
        <dbReference type="PIRSR" id="PIRSR001549-1"/>
    </source>
</evidence>
<comment type="subunit">
    <text evidence="9">Heteromultimer composed of HisG and HisZ subunits.</text>
</comment>
<evidence type="ECO:0000256" key="9">
    <source>
        <dbReference type="HAMAP-Rule" id="MF_00125"/>
    </source>
</evidence>
<dbReference type="GO" id="GO:0140096">
    <property type="term" value="F:catalytic activity, acting on a protein"/>
    <property type="evidence" value="ECO:0007669"/>
    <property type="project" value="UniProtKB-ARBA"/>
</dbReference>
<comment type="miscellaneous">
    <text evidence="9">This function is generally fulfilled by the C-terminal part of HisG, which is missing in some bacteria such as this one.</text>
</comment>
<dbReference type="PANTHER" id="PTHR43707">
    <property type="entry name" value="HISTIDYL-TRNA SYNTHETASE"/>
    <property type="match status" value="1"/>
</dbReference>
<evidence type="ECO:0000256" key="8">
    <source>
        <dbReference type="ARBA" id="ARBA00025246"/>
    </source>
</evidence>
<dbReference type="InterPro" id="IPR004517">
    <property type="entry name" value="HisZ"/>
</dbReference>
<evidence type="ECO:0000256" key="6">
    <source>
        <dbReference type="ARBA" id="ARBA00022605"/>
    </source>
</evidence>
<keyword evidence="12" id="KW-0436">Ligase</keyword>
<feature type="binding site" evidence="10">
    <location>
        <begin position="76"/>
        <end position="78"/>
    </location>
    <ligand>
        <name>L-histidine</name>
        <dbReference type="ChEBI" id="CHEBI:57595"/>
    </ligand>
</feature>
<reference evidence="12 13" key="1">
    <citation type="submission" date="2018-06" db="EMBL/GenBank/DDBJ databases">
        <authorList>
            <consortium name="Pathogen Informatics"/>
            <person name="Doyle S."/>
        </authorList>
    </citation>
    <scope>NUCLEOTIDE SEQUENCE [LARGE SCALE GENOMIC DNA]</scope>
    <source>
        <strain evidence="12 13">NCTC4824</strain>
    </source>
</reference>
<dbReference type="UniPathway" id="UPA00031">
    <property type="reaction ID" value="UER00006"/>
</dbReference>
<dbReference type="GO" id="GO:0006427">
    <property type="term" value="P:histidyl-tRNA aminoacylation"/>
    <property type="evidence" value="ECO:0007669"/>
    <property type="project" value="TreeGrafter"/>
</dbReference>
<feature type="binding site" evidence="10">
    <location>
        <position position="113"/>
    </location>
    <ligand>
        <name>L-histidine</name>
        <dbReference type="ChEBI" id="CHEBI:57595"/>
    </ligand>
</feature>
<gene>
    <name evidence="9 12" type="primary">hisZ</name>
    <name evidence="12" type="ORF">NCTC4824_01216</name>
</gene>
<keyword evidence="12" id="KW-0030">Aminoacyl-tRNA synthetase</keyword>
<comment type="similarity">
    <text evidence="3 9">Belongs to the class-II aminoacyl-tRNA synthetase family. HisZ subfamily.</text>
</comment>
<dbReference type="GO" id="GO:0005737">
    <property type="term" value="C:cytoplasm"/>
    <property type="evidence" value="ECO:0007669"/>
    <property type="project" value="UniProtKB-SubCell"/>
</dbReference>
<comment type="pathway">
    <text evidence="2 9">Amino-acid biosynthesis; L-histidine biosynthesis; L-histidine from 5-phospho-alpha-D-ribose 1-diphosphate: step 1/9.</text>
</comment>
<evidence type="ECO:0000256" key="3">
    <source>
        <dbReference type="ARBA" id="ARBA00005539"/>
    </source>
</evidence>
<dbReference type="HAMAP" id="MF_00125">
    <property type="entry name" value="HisZ"/>
    <property type="match status" value="1"/>
</dbReference>
<keyword evidence="13" id="KW-1185">Reference proteome</keyword>
<accession>A0A2X4W516</accession>
<dbReference type="AlphaFoldDB" id="A0A2X4W516"/>
<organism evidence="12 13">
    <name type="scientific">Lederbergia lenta</name>
    <name type="common">Bacillus lentus</name>
    <dbReference type="NCBI Taxonomy" id="1467"/>
    <lineage>
        <taxon>Bacteria</taxon>
        <taxon>Bacillati</taxon>
        <taxon>Bacillota</taxon>
        <taxon>Bacilli</taxon>
        <taxon>Bacillales</taxon>
        <taxon>Bacillaceae</taxon>
        <taxon>Lederbergia</taxon>
    </lineage>
</organism>
<name>A0A2X4W516_LEDLE</name>
<evidence type="ECO:0000256" key="2">
    <source>
        <dbReference type="ARBA" id="ARBA00004667"/>
    </source>
</evidence>
<proteinExistence type="inferred from homology"/>
<dbReference type="GO" id="GO:0000105">
    <property type="term" value="P:L-histidine biosynthetic process"/>
    <property type="evidence" value="ECO:0007669"/>
    <property type="project" value="UniProtKB-UniRule"/>
</dbReference>
<protein>
    <recommendedName>
        <fullName evidence="4 9">ATP phosphoribosyltransferase regulatory subunit</fullName>
    </recommendedName>
</protein>
<evidence type="ECO:0000313" key="12">
    <source>
        <dbReference type="EMBL" id="SQI54042.1"/>
    </source>
</evidence>
<dbReference type="InterPro" id="IPR045864">
    <property type="entry name" value="aa-tRNA-synth_II/BPL/LPL"/>
</dbReference>
<feature type="binding site" evidence="10">
    <location>
        <position position="117"/>
    </location>
    <ligand>
        <name>L-histidine</name>
        <dbReference type="ChEBI" id="CHEBI:57595"/>
    </ligand>
</feature>
<dbReference type="GO" id="GO:0016740">
    <property type="term" value="F:transferase activity"/>
    <property type="evidence" value="ECO:0007669"/>
    <property type="project" value="UniProtKB-ARBA"/>
</dbReference>
<dbReference type="Proteomes" id="UP000249134">
    <property type="component" value="Chromosome 1"/>
</dbReference>